<evidence type="ECO:0000256" key="6">
    <source>
        <dbReference type="ARBA" id="ARBA00023316"/>
    </source>
</evidence>
<evidence type="ECO:0000256" key="2">
    <source>
        <dbReference type="ARBA" id="ARBA00022692"/>
    </source>
</evidence>
<evidence type="ECO:0000256" key="5">
    <source>
        <dbReference type="ARBA" id="ARBA00023239"/>
    </source>
</evidence>
<dbReference type="GO" id="GO:0008932">
    <property type="term" value="F:lytic endotransglycosylase activity"/>
    <property type="evidence" value="ECO:0007669"/>
    <property type="project" value="UniProtKB-UniRule"/>
</dbReference>
<gene>
    <name evidence="7 8" type="primary">mltG</name>
    <name evidence="8" type="ORF">EFD62_05835</name>
</gene>
<dbReference type="EMBL" id="RLII01000004">
    <property type="protein sequence ID" value="RXE59829.1"/>
    <property type="molecule type" value="Genomic_DNA"/>
</dbReference>
<dbReference type="Pfam" id="PF02618">
    <property type="entry name" value="YceG"/>
    <property type="match status" value="1"/>
</dbReference>
<dbReference type="Gene3D" id="3.30.1490.480">
    <property type="entry name" value="Endolytic murein transglycosylase"/>
    <property type="match status" value="1"/>
</dbReference>
<feature type="site" description="Important for catalytic activity" evidence="7">
    <location>
        <position position="247"/>
    </location>
</feature>
<evidence type="ECO:0000313" key="8">
    <source>
        <dbReference type="EMBL" id="RXE59829.1"/>
    </source>
</evidence>
<keyword evidence="1 7" id="KW-1003">Cell membrane</keyword>
<comment type="catalytic activity">
    <reaction evidence="7">
        <text>a peptidoglycan chain = a peptidoglycan chain with N-acetyl-1,6-anhydromuramyl-[peptide] at the reducing end + a peptidoglycan chain with N-acetylglucosamine at the non-reducing end.</text>
        <dbReference type="EC" id="4.2.2.29"/>
    </reaction>
</comment>
<dbReference type="RefSeq" id="WP_069193484.1">
    <property type="nucleotide sequence ID" value="NZ_RLII01000004.1"/>
</dbReference>
<keyword evidence="3 7" id="KW-1133">Transmembrane helix</keyword>
<accession>A0A4V1K2C7</accession>
<comment type="function">
    <text evidence="7">Functions as a peptidoglycan terminase that cleaves nascent peptidoglycan strands endolytically to terminate their elongation.</text>
</comment>
<evidence type="ECO:0000256" key="7">
    <source>
        <dbReference type="HAMAP-Rule" id="MF_02065"/>
    </source>
</evidence>
<protein>
    <recommendedName>
        <fullName evidence="7">Endolytic murein transglycosylase</fullName>
        <ecNumber evidence="7">4.2.2.29</ecNumber>
    </recommendedName>
    <alternativeName>
        <fullName evidence="7">Peptidoglycan lytic transglycosylase</fullName>
    </alternativeName>
    <alternativeName>
        <fullName evidence="7">Peptidoglycan polymerization terminase</fullName>
    </alternativeName>
</protein>
<comment type="similarity">
    <text evidence="7">Belongs to the transglycosylase MltG family.</text>
</comment>
<keyword evidence="9" id="KW-1185">Reference proteome</keyword>
<evidence type="ECO:0000256" key="4">
    <source>
        <dbReference type="ARBA" id="ARBA00023136"/>
    </source>
</evidence>
<dbReference type="OrthoDB" id="9814591at2"/>
<comment type="subcellular location">
    <subcellularLocation>
        <location evidence="7">Cell membrane</location>
        <topology evidence="7">Single-pass membrane protein</topology>
    </subcellularLocation>
</comment>
<dbReference type="EC" id="4.2.2.29" evidence="7"/>
<dbReference type="Gene3D" id="3.30.160.60">
    <property type="entry name" value="Classic Zinc Finger"/>
    <property type="match status" value="1"/>
</dbReference>
<keyword evidence="2 7" id="KW-0812">Transmembrane</keyword>
<evidence type="ECO:0000256" key="3">
    <source>
        <dbReference type="ARBA" id="ARBA00022989"/>
    </source>
</evidence>
<dbReference type="InterPro" id="IPR003770">
    <property type="entry name" value="MLTG-like"/>
</dbReference>
<comment type="caution">
    <text evidence="8">The sequence shown here is derived from an EMBL/GenBank/DDBJ whole genome shotgun (WGS) entry which is preliminary data.</text>
</comment>
<proteinExistence type="inferred from homology"/>
<feature type="transmembrane region" description="Helical" evidence="7">
    <location>
        <begin position="20"/>
        <end position="45"/>
    </location>
</feature>
<dbReference type="GO" id="GO:0071555">
    <property type="term" value="P:cell wall organization"/>
    <property type="evidence" value="ECO:0007669"/>
    <property type="project" value="UniProtKB-KW"/>
</dbReference>
<keyword evidence="4 7" id="KW-0472">Membrane</keyword>
<dbReference type="AlphaFoldDB" id="A0A4V1K2C7"/>
<dbReference type="Proteomes" id="UP000289166">
    <property type="component" value="Unassembled WGS sequence"/>
</dbReference>
<dbReference type="NCBIfam" id="TIGR00247">
    <property type="entry name" value="endolytic transglycosylase MltG"/>
    <property type="match status" value="1"/>
</dbReference>
<reference evidence="9" key="1">
    <citation type="submission" date="2018-11" db="EMBL/GenBank/DDBJ databases">
        <title>Genome sequencing of a novel mesophilic and cellulolytic organism within the genus Hungateiclostridium.</title>
        <authorList>
            <person name="Rettenmaier R."/>
            <person name="Liebl W."/>
            <person name="Zverlov V."/>
        </authorList>
    </citation>
    <scope>NUCLEOTIDE SEQUENCE [LARGE SCALE GENOMIC DNA]</scope>
    <source>
        <strain evidence="9">N2K1</strain>
    </source>
</reference>
<evidence type="ECO:0000256" key="1">
    <source>
        <dbReference type="ARBA" id="ARBA00022475"/>
    </source>
</evidence>
<name>A0A4V1K2C7_9FIRM</name>
<dbReference type="PANTHER" id="PTHR30518:SF2">
    <property type="entry name" value="ENDOLYTIC MUREIN TRANSGLYCOSYLASE"/>
    <property type="match status" value="1"/>
</dbReference>
<keyword evidence="6 7" id="KW-0961">Cell wall biogenesis/degradation</keyword>
<sequence>MSGNSKVAPNKKAKKRKNRLASLFLYFLVFLIIFTISSLASYTYFVNEKEIDYEEVIAKIDPENGIQVEIPRGSDTSDIAEILKKEGVISYPFWFKFISKFNGYDGRYKSGKHIVNSNFSYKEIMEVLCSNPVTTTVTIIEGKNITQIADTLSEKKVIDKEDFLEACNTEEFDYEFLKDIPERENRLEGYLFPDTYFFDPKGGERAIIEKFLDNFDAKFKPEYYERAKELNMTIDEVIILASIIERETALSEERAIVSSVFHNRMKSSNPELRKLQSCATIQYILYNTQGKMKEKLSDEDTQINHPYNTYIFEGLPPGPICSPGVAAIEAALYPDEESEYLFFVAKGDGSHHFSKTLAEHLEAVKKYEAD</sequence>
<dbReference type="HAMAP" id="MF_02065">
    <property type="entry name" value="MltG"/>
    <property type="match status" value="1"/>
</dbReference>
<dbReference type="GO" id="GO:0009252">
    <property type="term" value="P:peptidoglycan biosynthetic process"/>
    <property type="evidence" value="ECO:0007669"/>
    <property type="project" value="UniProtKB-UniRule"/>
</dbReference>
<evidence type="ECO:0000313" key="9">
    <source>
        <dbReference type="Proteomes" id="UP000289166"/>
    </source>
</evidence>
<dbReference type="CDD" id="cd08010">
    <property type="entry name" value="MltG_like"/>
    <property type="match status" value="1"/>
</dbReference>
<organism evidence="8 9">
    <name type="scientific">Acetivibrio mesophilus</name>
    <dbReference type="NCBI Taxonomy" id="2487273"/>
    <lineage>
        <taxon>Bacteria</taxon>
        <taxon>Bacillati</taxon>
        <taxon>Bacillota</taxon>
        <taxon>Clostridia</taxon>
        <taxon>Eubacteriales</taxon>
        <taxon>Oscillospiraceae</taxon>
        <taxon>Acetivibrio</taxon>
    </lineage>
</organism>
<keyword evidence="5 7" id="KW-0456">Lyase</keyword>
<dbReference type="GO" id="GO:0005886">
    <property type="term" value="C:plasma membrane"/>
    <property type="evidence" value="ECO:0007669"/>
    <property type="project" value="UniProtKB-SubCell"/>
</dbReference>
<dbReference type="PANTHER" id="PTHR30518">
    <property type="entry name" value="ENDOLYTIC MUREIN TRANSGLYCOSYLASE"/>
    <property type="match status" value="1"/>
</dbReference>